<dbReference type="InterPro" id="IPR006164">
    <property type="entry name" value="DNA_bd_Ku70/Ku80"/>
</dbReference>
<comment type="caution">
    <text evidence="14">The sequence shown here is derived from an EMBL/GenBank/DDBJ whole genome shotgun (WGS) entry which is preliminary data.</text>
</comment>
<feature type="domain" description="Ku" evidence="13">
    <location>
        <begin position="282"/>
        <end position="425"/>
    </location>
</feature>
<evidence type="ECO:0000256" key="7">
    <source>
        <dbReference type="ARBA" id="ARBA00022840"/>
    </source>
</evidence>
<keyword evidence="8" id="KW-0238">DNA-binding</keyword>
<evidence type="ECO:0000256" key="10">
    <source>
        <dbReference type="ARBA" id="ARBA00023204"/>
    </source>
</evidence>
<dbReference type="SUPFAM" id="SSF53300">
    <property type="entry name" value="vWA-like"/>
    <property type="match status" value="1"/>
</dbReference>
<dbReference type="Gene3D" id="1.10.1600.10">
    <property type="match status" value="1"/>
</dbReference>
<keyword evidence="15" id="KW-1185">Reference proteome</keyword>
<dbReference type="InterPro" id="IPR036494">
    <property type="entry name" value="Ku_C_sf"/>
</dbReference>
<evidence type="ECO:0000313" key="14">
    <source>
        <dbReference type="EMBL" id="CAL5229871.1"/>
    </source>
</evidence>
<evidence type="ECO:0000256" key="6">
    <source>
        <dbReference type="ARBA" id="ARBA00022806"/>
    </source>
</evidence>
<evidence type="ECO:0000256" key="1">
    <source>
        <dbReference type="ARBA" id="ARBA00004123"/>
    </source>
</evidence>
<keyword evidence="6" id="KW-0347">Helicase</keyword>
<name>A0ABP1GGI8_9CHLO</name>
<dbReference type="SUPFAM" id="SSF100939">
    <property type="entry name" value="SPOC domain-like"/>
    <property type="match status" value="1"/>
</dbReference>
<protein>
    <submittedName>
        <fullName evidence="14">G13282 protein</fullName>
    </submittedName>
</protein>
<dbReference type="Pfam" id="PF08785">
    <property type="entry name" value="Ku_PK_bind"/>
    <property type="match status" value="1"/>
</dbReference>
<comment type="subcellular location">
    <subcellularLocation>
        <location evidence="1">Nucleus</location>
    </subcellularLocation>
</comment>
<dbReference type="Gene3D" id="3.40.50.410">
    <property type="entry name" value="von Willebrand factor, type A domain"/>
    <property type="match status" value="1"/>
</dbReference>
<evidence type="ECO:0000259" key="13">
    <source>
        <dbReference type="SMART" id="SM00559"/>
    </source>
</evidence>
<dbReference type="Pfam" id="PF02735">
    <property type="entry name" value="Ku"/>
    <property type="match status" value="1"/>
</dbReference>
<dbReference type="PANTHER" id="PTHR12604">
    <property type="entry name" value="KU AUTOANTIGEN DNA HELICASE"/>
    <property type="match status" value="1"/>
</dbReference>
<keyword evidence="10" id="KW-0234">DNA repair</keyword>
<evidence type="ECO:0000256" key="12">
    <source>
        <dbReference type="SAM" id="MobiDB-lite"/>
    </source>
</evidence>
<dbReference type="InterPro" id="IPR014893">
    <property type="entry name" value="Ku_PK_bind"/>
</dbReference>
<reference evidence="14 15" key="1">
    <citation type="submission" date="2024-06" db="EMBL/GenBank/DDBJ databases">
        <authorList>
            <person name="Kraege A."/>
            <person name="Thomma B."/>
        </authorList>
    </citation>
    <scope>NUCLEOTIDE SEQUENCE [LARGE SCALE GENOMIC DNA]</scope>
</reference>
<dbReference type="InterPro" id="IPR036465">
    <property type="entry name" value="vWFA_dom_sf"/>
</dbReference>
<dbReference type="Proteomes" id="UP001497392">
    <property type="component" value="Unassembled WGS sequence"/>
</dbReference>
<dbReference type="InterPro" id="IPR024193">
    <property type="entry name" value="Ku80"/>
</dbReference>
<evidence type="ECO:0000256" key="5">
    <source>
        <dbReference type="ARBA" id="ARBA00022801"/>
    </source>
</evidence>
<evidence type="ECO:0000256" key="9">
    <source>
        <dbReference type="ARBA" id="ARBA00023172"/>
    </source>
</evidence>
<evidence type="ECO:0000256" key="11">
    <source>
        <dbReference type="ARBA" id="ARBA00023242"/>
    </source>
</evidence>
<keyword evidence="5" id="KW-0378">Hydrolase</keyword>
<dbReference type="InterPro" id="IPR016194">
    <property type="entry name" value="SPOC-like_C_dom_sf"/>
</dbReference>
<dbReference type="Gene3D" id="1.25.40.240">
    <property type="entry name" value="Ku, C-terminal domain"/>
    <property type="match status" value="1"/>
</dbReference>
<evidence type="ECO:0000256" key="4">
    <source>
        <dbReference type="ARBA" id="ARBA00022763"/>
    </source>
</evidence>
<keyword evidence="3" id="KW-0547">Nucleotide-binding</keyword>
<proteinExistence type="inferred from homology"/>
<dbReference type="EMBL" id="CAXHTA020000021">
    <property type="protein sequence ID" value="CAL5229871.1"/>
    <property type="molecule type" value="Genomic_DNA"/>
</dbReference>
<comment type="similarity">
    <text evidence="2">Belongs to the ku80 family.</text>
</comment>
<dbReference type="Gene3D" id="2.40.290.10">
    <property type="match status" value="1"/>
</dbReference>
<keyword evidence="4" id="KW-0227">DNA damage</keyword>
<dbReference type="CDD" id="cd00873">
    <property type="entry name" value="KU80"/>
    <property type="match status" value="1"/>
</dbReference>
<gene>
    <name evidence="14" type="primary">g13282</name>
    <name evidence="14" type="ORF">VP750_LOCUS11777</name>
</gene>
<accession>A0ABP1GGI8</accession>
<evidence type="ECO:0000256" key="2">
    <source>
        <dbReference type="ARBA" id="ARBA00007726"/>
    </source>
</evidence>
<organism evidence="14 15">
    <name type="scientific">Coccomyxa viridis</name>
    <dbReference type="NCBI Taxonomy" id="1274662"/>
    <lineage>
        <taxon>Eukaryota</taxon>
        <taxon>Viridiplantae</taxon>
        <taxon>Chlorophyta</taxon>
        <taxon>core chlorophytes</taxon>
        <taxon>Trebouxiophyceae</taxon>
        <taxon>Trebouxiophyceae incertae sedis</taxon>
        <taxon>Coccomyxaceae</taxon>
        <taxon>Coccomyxa</taxon>
    </lineage>
</organism>
<keyword evidence="9" id="KW-0233">DNA recombination</keyword>
<dbReference type="SMART" id="SM00559">
    <property type="entry name" value="Ku78"/>
    <property type="match status" value="1"/>
</dbReference>
<evidence type="ECO:0000313" key="15">
    <source>
        <dbReference type="Proteomes" id="UP001497392"/>
    </source>
</evidence>
<sequence>MAKALTVFAVDIGPHMHMDIGLVAEALRTYFLSKVVNKARDECALLYFGANETRNAVHEEMAAQGSFDDYLHIVEEHPLKPPDQAYLEGLEPGQMPRGQGRSDFIDAVSVAADILNKAVELRPELEKANVTKEIVLISSLQERVKEAEVHEFVAALVESLKEHNVQLQTVLVDIEKQGDDAAREYNREILSELAEEIRHKDIIVQTPAELLGVFKCKEYSNTAYYAGPFTLGPNMNIRVKVAKKAKKEMLPSTKLYSDRSRASDATHEVQREHEYKDASDPDTIVPPEERQKSYKYGKQFVPVSADEEAFLAYKPERGIHLMGFMPAESIPQYQFLKDPWVMVPEKNNEKSGTALAALVRALHNKQSVALILFLPRVSEKTGGNPAVCAGTPVLGNGAGPDHLVLNHLPFAEDLRVAKFTSFEAKADLLPSEQQVQCMSDLVQSLDLQSDTKELLAADTTRNPTIHRFYNHAACQAGGREYPLPEPQEDVLVRETFLPDGRVVSGSQALLDSLPELLPIVYKETAPGMADLKDEEGGELSAAAFTLEGAAAPAVSAVGTSDPISDFNAMVKQDNLDAAFRSMPDAIVTLVQNSMGNRNYQKALHALEAMREAAVQHGRGASFNSTLEDLRGKFESATQHQSFWQLLMDQQVTLVSTEEDPGTEVSAAEADNFLKQHASKGQVVDEEPAAMAVDEEADEFADME</sequence>
<feature type="region of interest" description="Disordered" evidence="12">
    <location>
        <begin position="253"/>
        <end position="289"/>
    </location>
</feature>
<evidence type="ECO:0000256" key="8">
    <source>
        <dbReference type="ARBA" id="ARBA00023125"/>
    </source>
</evidence>
<keyword evidence="11" id="KW-0539">Nucleus</keyword>
<evidence type="ECO:0000256" key="3">
    <source>
        <dbReference type="ARBA" id="ARBA00022741"/>
    </source>
</evidence>
<feature type="compositionally biased region" description="Basic and acidic residues" evidence="12">
    <location>
        <begin position="256"/>
        <end position="279"/>
    </location>
</feature>
<dbReference type="SUPFAM" id="SSF101420">
    <property type="entry name" value="C-terminal domain of Ku80"/>
    <property type="match status" value="1"/>
</dbReference>
<keyword evidence="7" id="KW-0067">ATP-binding</keyword>
<dbReference type="PANTHER" id="PTHR12604:SF4">
    <property type="entry name" value="X-RAY REPAIR CROSS-COMPLEMENTING PROTEIN 5"/>
    <property type="match status" value="1"/>
</dbReference>